<keyword evidence="1" id="KW-1133">Transmembrane helix</keyword>
<keyword evidence="1" id="KW-0472">Membrane</keyword>
<reference evidence="3" key="1">
    <citation type="submission" date="2015-07" db="EMBL/GenBank/DDBJ databases">
        <title>Annotation of Plasmodium falciparum RAJ116.</title>
        <authorList>
            <consortium name="The Broad Institute Genome Sequencing Platform"/>
            <person name="Volkman S.K."/>
            <person name="Neafsey D.E."/>
            <person name="Dash A.P."/>
            <person name="Chitnis C.E."/>
            <person name="Hartl D.L."/>
            <person name="Young S.K."/>
            <person name="Zeng Q."/>
            <person name="Koehrsen M."/>
            <person name="Alvarado L."/>
            <person name="Berlin A."/>
            <person name="Borenstein D."/>
            <person name="Chapman S.B."/>
            <person name="Chen Z."/>
            <person name="Engels R."/>
            <person name="Freedman E."/>
            <person name="Gellesch M."/>
            <person name="Goldberg J."/>
            <person name="Griggs A."/>
            <person name="Gujja S."/>
            <person name="Heilman E.R."/>
            <person name="Heiman D.I."/>
            <person name="Howarth C."/>
            <person name="Jen D."/>
            <person name="Larson L."/>
            <person name="Mehta T."/>
            <person name="Neiman D."/>
            <person name="Park D."/>
            <person name="Pearson M."/>
            <person name="Roberts A."/>
            <person name="Saif S."/>
            <person name="Shea T."/>
            <person name="Shenoy N."/>
            <person name="Sisk P."/>
            <person name="Stolte C."/>
            <person name="Sykes S."/>
            <person name="Walk T."/>
            <person name="White J."/>
            <person name="Yandava C."/>
            <person name="Haas B."/>
            <person name="Henn M.R."/>
            <person name="Nusbaum C."/>
            <person name="Birren B."/>
        </authorList>
    </citation>
    <scope>NUCLEOTIDE SEQUENCE [LARGE SCALE GENOMIC DNA]</scope>
    <source>
        <strain evidence="3">RAJ116</strain>
    </source>
</reference>
<dbReference type="Proteomes" id="UP000054566">
    <property type="component" value="Unassembled WGS sequence"/>
</dbReference>
<keyword evidence="1" id="KW-0812">Transmembrane</keyword>
<dbReference type="EMBL" id="GG664846">
    <property type="protein sequence ID" value="KNC38045.1"/>
    <property type="molecule type" value="Genomic_DNA"/>
</dbReference>
<feature type="non-terminal residue" evidence="2">
    <location>
        <position position="1"/>
    </location>
</feature>
<organism evidence="2 3">
    <name type="scientific">Plasmodium falciparum RAJ116</name>
    <dbReference type="NCBI Taxonomy" id="580058"/>
    <lineage>
        <taxon>Eukaryota</taxon>
        <taxon>Sar</taxon>
        <taxon>Alveolata</taxon>
        <taxon>Apicomplexa</taxon>
        <taxon>Aconoidasida</taxon>
        <taxon>Haemosporida</taxon>
        <taxon>Plasmodiidae</taxon>
        <taxon>Plasmodium</taxon>
        <taxon>Plasmodium (Laverania)</taxon>
    </lineage>
</organism>
<feature type="transmembrane region" description="Helical" evidence="1">
    <location>
        <begin position="41"/>
        <end position="67"/>
    </location>
</feature>
<accession>A0A0L0D028</accession>
<evidence type="ECO:0000256" key="1">
    <source>
        <dbReference type="SAM" id="Phobius"/>
    </source>
</evidence>
<proteinExistence type="predicted"/>
<dbReference type="AlphaFoldDB" id="A0A0L0D028"/>
<protein>
    <submittedName>
        <fullName evidence="2">Uncharacterized protein</fullName>
    </submittedName>
</protein>
<evidence type="ECO:0000313" key="3">
    <source>
        <dbReference type="Proteomes" id="UP000054566"/>
    </source>
</evidence>
<evidence type="ECO:0000313" key="2">
    <source>
        <dbReference type="EMBL" id="KNC38045.1"/>
    </source>
</evidence>
<reference evidence="3" key="2">
    <citation type="submission" date="2015-07" db="EMBL/GenBank/DDBJ databases">
        <title>The genome sequence of Plasmodium falciparum RAJ116.</title>
        <authorList>
            <consortium name="The Broad Institute Genome Sequencing Platform"/>
            <person name="Volkman S.K."/>
            <person name="Neafsey D.E."/>
            <person name="Dash A.P."/>
            <person name="Chitnis C.E."/>
            <person name="Hartl D.L."/>
            <person name="Young S.K."/>
            <person name="Kodira C.D."/>
            <person name="Zeng Q."/>
            <person name="Koehrsen M."/>
            <person name="Godfrey P."/>
            <person name="Alvarado L."/>
            <person name="Berlin A."/>
            <person name="Borenstein D."/>
            <person name="Chen Z."/>
            <person name="Engels R."/>
            <person name="Freedman E."/>
            <person name="Gellesch M."/>
            <person name="Goldberg J."/>
            <person name="Griggs A."/>
            <person name="Gujja S."/>
            <person name="Heiman D."/>
            <person name="Hepburn T."/>
            <person name="Howarth C."/>
            <person name="Jen D."/>
            <person name="Larson L."/>
            <person name="Lewis B."/>
            <person name="Mehta T."/>
            <person name="Park D."/>
            <person name="Pearson M."/>
            <person name="Roberts A."/>
            <person name="Saif S."/>
            <person name="Shea T."/>
            <person name="Shenoy N."/>
            <person name="Sisk P."/>
            <person name="Stolte C."/>
            <person name="Sykes S."/>
            <person name="Walk T."/>
            <person name="White J."/>
            <person name="Yandava C."/>
            <person name="Wirth D.F."/>
            <person name="Nusbaum C."/>
            <person name="Birren B."/>
        </authorList>
    </citation>
    <scope>NUCLEOTIDE SEQUENCE [LARGE SCALE GENOMIC DNA]</scope>
    <source>
        <strain evidence="3">RAJ116</strain>
    </source>
</reference>
<name>A0A0L0D028_PLAFA</name>
<sequence length="104" mass="12720">GGKKKKKKKNLKIFNLPKGFFPIKFLNPFFKKKKKKKKKHLCIIYIKIPMNFLFSLLRQYIFIFFVLTCLIKTNKCKYNNKCLEKKKNLRNNNKYICKNIYFKN</sequence>
<gene>
    <name evidence="2" type="ORF">PFLG_02983</name>
</gene>